<proteinExistence type="predicted"/>
<reference evidence="1 2" key="1">
    <citation type="submission" date="2016-04" db="EMBL/GenBank/DDBJ databases">
        <title>Draft genome sequence of freshwater magnetotactic bacteria Magnetospirillum marisnigri SP-1 and Magnetospirillum moscoviense BB-1.</title>
        <authorList>
            <person name="Koziaeva V."/>
            <person name="Dziuba M.V."/>
            <person name="Ivanov T.M."/>
            <person name="Kuznetsov B."/>
            <person name="Grouzdev D.S."/>
        </authorList>
    </citation>
    <scope>NUCLEOTIDE SEQUENCE [LARGE SCALE GENOMIC DNA]</scope>
    <source>
        <strain evidence="1 2">SP-1</strain>
    </source>
</reference>
<sequence>MPKFLVSITREPAKPEVLEVSADNADEARWIALSSCGYWKDVGGCDATVTPLASASDDKAAGLRSAA</sequence>
<keyword evidence="2" id="KW-1185">Reference proteome</keyword>
<dbReference type="OrthoDB" id="7364369at2"/>
<comment type="caution">
    <text evidence="1">The sequence shown here is derived from an EMBL/GenBank/DDBJ whole genome shotgun (WGS) entry which is preliminary data.</text>
</comment>
<dbReference type="STRING" id="1285242.A6A04_13750"/>
<gene>
    <name evidence="1" type="ORF">A6A04_13750</name>
</gene>
<protein>
    <submittedName>
        <fullName evidence="1">Uncharacterized protein</fullName>
    </submittedName>
</protein>
<dbReference type="EMBL" id="LWQT01000038">
    <property type="protein sequence ID" value="OAN53949.1"/>
    <property type="molecule type" value="Genomic_DNA"/>
</dbReference>
<dbReference type="AlphaFoldDB" id="A0A178MUY1"/>
<dbReference type="Proteomes" id="UP000078428">
    <property type="component" value="Unassembled WGS sequence"/>
</dbReference>
<accession>A0A178MUY1</accession>
<organism evidence="1 2">
    <name type="scientific">Paramagnetospirillum marisnigri</name>
    <dbReference type="NCBI Taxonomy" id="1285242"/>
    <lineage>
        <taxon>Bacteria</taxon>
        <taxon>Pseudomonadati</taxon>
        <taxon>Pseudomonadota</taxon>
        <taxon>Alphaproteobacteria</taxon>
        <taxon>Rhodospirillales</taxon>
        <taxon>Magnetospirillaceae</taxon>
        <taxon>Paramagnetospirillum</taxon>
    </lineage>
</organism>
<name>A0A178MUY1_9PROT</name>
<evidence type="ECO:0000313" key="1">
    <source>
        <dbReference type="EMBL" id="OAN53949.1"/>
    </source>
</evidence>
<evidence type="ECO:0000313" key="2">
    <source>
        <dbReference type="Proteomes" id="UP000078428"/>
    </source>
</evidence>
<dbReference type="RefSeq" id="WP_068490044.1">
    <property type="nucleotide sequence ID" value="NZ_LWQT01000038.1"/>
</dbReference>